<keyword evidence="3" id="KW-1185">Reference proteome</keyword>
<dbReference type="EMBL" id="ML120503">
    <property type="protein sequence ID" value="RPA91205.1"/>
    <property type="molecule type" value="Genomic_DNA"/>
</dbReference>
<dbReference type="AlphaFoldDB" id="A0A3N4IZA9"/>
<keyword evidence="1" id="KW-0472">Membrane</keyword>
<sequence>MSIMQLMKNHYTLHRSFGYLIVGFLYIYLVRRAGDLDRRITLDELLCTNETVYTIVQGRFLSTGRVVMAEVGRIWD</sequence>
<evidence type="ECO:0000256" key="1">
    <source>
        <dbReference type="SAM" id="Phobius"/>
    </source>
</evidence>
<evidence type="ECO:0000313" key="2">
    <source>
        <dbReference type="EMBL" id="RPA91205.1"/>
    </source>
</evidence>
<keyword evidence="1" id="KW-1133">Transmembrane helix</keyword>
<accession>A0A3N4IZA9</accession>
<protein>
    <submittedName>
        <fullName evidence="2">Uncharacterized protein</fullName>
    </submittedName>
</protein>
<proteinExistence type="predicted"/>
<evidence type="ECO:0000313" key="3">
    <source>
        <dbReference type="Proteomes" id="UP000276215"/>
    </source>
</evidence>
<dbReference type="Proteomes" id="UP000276215">
    <property type="component" value="Unassembled WGS sequence"/>
</dbReference>
<organism evidence="2 3">
    <name type="scientific">Choiromyces venosus 120613-1</name>
    <dbReference type="NCBI Taxonomy" id="1336337"/>
    <lineage>
        <taxon>Eukaryota</taxon>
        <taxon>Fungi</taxon>
        <taxon>Dikarya</taxon>
        <taxon>Ascomycota</taxon>
        <taxon>Pezizomycotina</taxon>
        <taxon>Pezizomycetes</taxon>
        <taxon>Pezizales</taxon>
        <taxon>Tuberaceae</taxon>
        <taxon>Choiromyces</taxon>
    </lineage>
</organism>
<keyword evidence="1" id="KW-0812">Transmembrane</keyword>
<name>A0A3N4IZA9_9PEZI</name>
<gene>
    <name evidence="2" type="ORF">L873DRAFT_1819917</name>
</gene>
<reference evidence="2 3" key="1">
    <citation type="journal article" date="2018" name="Nat. Ecol. Evol.">
        <title>Pezizomycetes genomes reveal the molecular basis of ectomycorrhizal truffle lifestyle.</title>
        <authorList>
            <person name="Murat C."/>
            <person name="Payen T."/>
            <person name="Noel B."/>
            <person name="Kuo A."/>
            <person name="Morin E."/>
            <person name="Chen J."/>
            <person name="Kohler A."/>
            <person name="Krizsan K."/>
            <person name="Balestrini R."/>
            <person name="Da Silva C."/>
            <person name="Montanini B."/>
            <person name="Hainaut M."/>
            <person name="Levati E."/>
            <person name="Barry K.W."/>
            <person name="Belfiori B."/>
            <person name="Cichocki N."/>
            <person name="Clum A."/>
            <person name="Dockter R.B."/>
            <person name="Fauchery L."/>
            <person name="Guy J."/>
            <person name="Iotti M."/>
            <person name="Le Tacon F."/>
            <person name="Lindquist E.A."/>
            <person name="Lipzen A."/>
            <person name="Malagnac F."/>
            <person name="Mello A."/>
            <person name="Molinier V."/>
            <person name="Miyauchi S."/>
            <person name="Poulain J."/>
            <person name="Riccioni C."/>
            <person name="Rubini A."/>
            <person name="Sitrit Y."/>
            <person name="Splivallo R."/>
            <person name="Traeger S."/>
            <person name="Wang M."/>
            <person name="Zifcakova L."/>
            <person name="Wipf D."/>
            <person name="Zambonelli A."/>
            <person name="Paolocci F."/>
            <person name="Nowrousian M."/>
            <person name="Ottonello S."/>
            <person name="Baldrian P."/>
            <person name="Spatafora J.W."/>
            <person name="Henrissat B."/>
            <person name="Nagy L.G."/>
            <person name="Aury J.M."/>
            <person name="Wincker P."/>
            <person name="Grigoriev I.V."/>
            <person name="Bonfante P."/>
            <person name="Martin F.M."/>
        </authorList>
    </citation>
    <scope>NUCLEOTIDE SEQUENCE [LARGE SCALE GENOMIC DNA]</scope>
    <source>
        <strain evidence="2 3">120613-1</strain>
    </source>
</reference>
<feature type="transmembrane region" description="Helical" evidence="1">
    <location>
        <begin position="12"/>
        <end position="30"/>
    </location>
</feature>